<dbReference type="Proteomes" id="UP000050360">
    <property type="component" value="Unassembled WGS sequence"/>
</dbReference>
<comment type="caution">
    <text evidence="1">The sequence shown here is derived from an EMBL/GenBank/DDBJ whole genome shotgun (WGS) entry which is preliminary data.</text>
</comment>
<proteinExistence type="predicted"/>
<organism evidence="1 2">
    <name type="scientific">Candidatus Methanoperedens nitratireducens</name>
    <dbReference type="NCBI Taxonomy" id="1392998"/>
    <lineage>
        <taxon>Archaea</taxon>
        <taxon>Methanobacteriati</taxon>
        <taxon>Methanobacteriota</taxon>
        <taxon>Stenosarchaea group</taxon>
        <taxon>Methanomicrobia</taxon>
        <taxon>Methanosarcinales</taxon>
        <taxon>ANME-2 cluster</taxon>
        <taxon>Candidatus Methanoperedentaceae</taxon>
        <taxon>Candidatus Methanoperedens</taxon>
    </lineage>
</organism>
<evidence type="ECO:0000313" key="1">
    <source>
        <dbReference type="EMBL" id="KPQ41281.1"/>
    </source>
</evidence>
<evidence type="ECO:0000313" key="2">
    <source>
        <dbReference type="Proteomes" id="UP000050360"/>
    </source>
</evidence>
<gene>
    <name evidence="1" type="ORF">MPEBLZ_04163</name>
</gene>
<name>A0A0P8A4A9_9EURY</name>
<sequence>MQDLDGSQGIAEGTEKISVPSYEQYAKGKLRQQEHRKLRIGLERLNRSLALIEGSWQRTNRRNTLYELENILKRQHEIENETEKIKDVFLRGYIHEQLDSITFVRRNLAEEVKWEIEANVEQ</sequence>
<dbReference type="AlphaFoldDB" id="A0A0P8A4A9"/>
<accession>A0A0P8A4A9</accession>
<protein>
    <submittedName>
        <fullName evidence="1">Uncharacterized protein</fullName>
    </submittedName>
</protein>
<dbReference type="EMBL" id="LKCM01000386">
    <property type="protein sequence ID" value="KPQ41281.1"/>
    <property type="molecule type" value="Genomic_DNA"/>
</dbReference>
<reference evidence="1 2" key="1">
    <citation type="submission" date="2015-09" db="EMBL/GenBank/DDBJ databases">
        <title>A metagenomics-based metabolic model of nitrate-dependent anaerobic oxidation of methane by Methanoperedens-like archaea.</title>
        <authorList>
            <person name="Arshad A."/>
            <person name="Speth D.R."/>
            <person name="De Graaf R.M."/>
            <person name="Op Den Camp H.J."/>
            <person name="Jetten M.S."/>
            <person name="Welte C.U."/>
        </authorList>
    </citation>
    <scope>NUCLEOTIDE SEQUENCE [LARGE SCALE GENOMIC DNA]</scope>
</reference>